<dbReference type="InterPro" id="IPR029063">
    <property type="entry name" value="SAM-dependent_MTases_sf"/>
</dbReference>
<keyword evidence="1 3" id="KW-0489">Methyltransferase</keyword>
<dbReference type="RefSeq" id="WP_189580029.1">
    <property type="nucleotide sequence ID" value="NZ_BMYV01000001.1"/>
</dbReference>
<accession>A0A918KBJ0</accession>
<dbReference type="Proteomes" id="UP000600865">
    <property type="component" value="Unassembled WGS sequence"/>
</dbReference>
<organism evidence="3 4">
    <name type="scientific">Litorimonas cladophorae</name>
    <dbReference type="NCBI Taxonomy" id="1220491"/>
    <lineage>
        <taxon>Bacteria</taxon>
        <taxon>Pseudomonadati</taxon>
        <taxon>Pseudomonadota</taxon>
        <taxon>Alphaproteobacteria</taxon>
        <taxon>Maricaulales</taxon>
        <taxon>Robiginitomaculaceae</taxon>
    </lineage>
</organism>
<evidence type="ECO:0000313" key="3">
    <source>
        <dbReference type="EMBL" id="GGX56547.1"/>
    </source>
</evidence>
<dbReference type="Gene3D" id="3.40.50.12710">
    <property type="match status" value="1"/>
</dbReference>
<evidence type="ECO:0000256" key="2">
    <source>
        <dbReference type="ARBA" id="ARBA00022679"/>
    </source>
</evidence>
<gene>
    <name evidence="3" type="ORF">GCM10011309_01700</name>
</gene>
<sequence length="368" mass="39431">MTASLADKIKNRIREAGPMSVAEYMTVCLLDPVQGYYPTRDPLGADGDFITAPEISQMFGEVLGLWCVQSWIDLGRPEKLHLIELGPGRGIMMSDILRAASLDAGFKAAVQVWLIEASAALEAVQGRTLAAAGVPVQWASRLGDVPLGPSLVIGNEFLDCLPIQQLICNDPFAGKGGWVERRVGLDDEDRLCFVRIDVPAAAGLTQNLPDGASDARKGNLLETCPSVVQIVDSLAHRFTGFPGRALFIDYGPEDTEFGDTLQALKRHEKVGVFSDPGNTDLTARVDFAALAAAAEAAGLKPSAAVPQREFLSKLGIEMRAVALTRAKPEGKSVIARQLHRLTADEEMGALFKAMCLSSTDLPPPLGLR</sequence>
<keyword evidence="4" id="KW-1185">Reference proteome</keyword>
<comment type="caution">
    <text evidence="3">The sequence shown here is derived from an EMBL/GenBank/DDBJ whole genome shotgun (WGS) entry which is preliminary data.</text>
</comment>
<dbReference type="SUPFAM" id="SSF53335">
    <property type="entry name" value="S-adenosyl-L-methionine-dependent methyltransferases"/>
    <property type="match status" value="1"/>
</dbReference>
<dbReference type="PANTHER" id="PTHR12049:SF7">
    <property type="entry name" value="PROTEIN ARGININE METHYLTRANSFERASE NDUFAF7, MITOCHONDRIAL"/>
    <property type="match status" value="1"/>
</dbReference>
<evidence type="ECO:0000256" key="1">
    <source>
        <dbReference type="ARBA" id="ARBA00022603"/>
    </source>
</evidence>
<keyword evidence="2" id="KW-0808">Transferase</keyword>
<dbReference type="AlphaFoldDB" id="A0A918KBJ0"/>
<dbReference type="Pfam" id="PF02636">
    <property type="entry name" value="Methyltransf_28"/>
    <property type="match status" value="1"/>
</dbReference>
<reference evidence="3 4" key="1">
    <citation type="journal article" date="2014" name="Int. J. Syst. Evol. Microbiol.">
        <title>Complete genome sequence of Corynebacterium casei LMG S-19264T (=DSM 44701T), isolated from a smear-ripened cheese.</title>
        <authorList>
            <consortium name="US DOE Joint Genome Institute (JGI-PGF)"/>
            <person name="Walter F."/>
            <person name="Albersmeier A."/>
            <person name="Kalinowski J."/>
            <person name="Ruckert C."/>
        </authorList>
    </citation>
    <scope>NUCLEOTIDE SEQUENCE [LARGE SCALE GENOMIC DNA]</scope>
    <source>
        <strain evidence="3 4">KCTC 23968</strain>
    </source>
</reference>
<dbReference type="GO" id="GO:0032259">
    <property type="term" value="P:methylation"/>
    <property type="evidence" value="ECO:0007669"/>
    <property type="project" value="UniProtKB-KW"/>
</dbReference>
<protein>
    <submittedName>
        <fullName evidence="3">SAM-dependent methyltransferase</fullName>
    </submittedName>
</protein>
<dbReference type="PANTHER" id="PTHR12049">
    <property type="entry name" value="PROTEIN ARGININE METHYLTRANSFERASE NDUFAF7, MITOCHONDRIAL"/>
    <property type="match status" value="1"/>
</dbReference>
<name>A0A918KBJ0_9PROT</name>
<dbReference type="InterPro" id="IPR038375">
    <property type="entry name" value="NDUFAF7_sf"/>
</dbReference>
<dbReference type="InterPro" id="IPR003788">
    <property type="entry name" value="NDUFAF7"/>
</dbReference>
<proteinExistence type="predicted"/>
<dbReference type="GO" id="GO:0035243">
    <property type="term" value="F:protein-arginine omega-N symmetric methyltransferase activity"/>
    <property type="evidence" value="ECO:0007669"/>
    <property type="project" value="TreeGrafter"/>
</dbReference>
<dbReference type="EMBL" id="BMYV01000001">
    <property type="protein sequence ID" value="GGX56547.1"/>
    <property type="molecule type" value="Genomic_DNA"/>
</dbReference>
<evidence type="ECO:0000313" key="4">
    <source>
        <dbReference type="Proteomes" id="UP000600865"/>
    </source>
</evidence>